<keyword evidence="3" id="KW-1185">Reference proteome</keyword>
<proteinExistence type="predicted"/>
<gene>
    <name evidence="2" type="ORF">VM1G_01902</name>
</gene>
<feature type="region of interest" description="Disordered" evidence="1">
    <location>
        <begin position="65"/>
        <end position="85"/>
    </location>
</feature>
<evidence type="ECO:0000256" key="1">
    <source>
        <dbReference type="SAM" id="MobiDB-lite"/>
    </source>
</evidence>
<evidence type="ECO:0000313" key="2">
    <source>
        <dbReference type="EMBL" id="KUI66927.1"/>
    </source>
</evidence>
<name>A0A194VSF0_CYTMA</name>
<accession>A0A194VSF0</accession>
<evidence type="ECO:0000313" key="3">
    <source>
        <dbReference type="Proteomes" id="UP000078559"/>
    </source>
</evidence>
<feature type="compositionally biased region" description="Pro residues" evidence="1">
    <location>
        <begin position="11"/>
        <end position="24"/>
    </location>
</feature>
<feature type="region of interest" description="Disordered" evidence="1">
    <location>
        <begin position="1"/>
        <end position="39"/>
    </location>
</feature>
<protein>
    <submittedName>
        <fullName evidence="2">Uncharacterized protein</fullName>
    </submittedName>
</protein>
<dbReference type="Proteomes" id="UP000078559">
    <property type="component" value="Chromosome 2"/>
</dbReference>
<organism evidence="2 3">
    <name type="scientific">Cytospora mali</name>
    <name type="common">Apple Valsa canker fungus</name>
    <name type="synonym">Valsa mali</name>
    <dbReference type="NCBI Taxonomy" id="578113"/>
    <lineage>
        <taxon>Eukaryota</taxon>
        <taxon>Fungi</taxon>
        <taxon>Dikarya</taxon>
        <taxon>Ascomycota</taxon>
        <taxon>Pezizomycotina</taxon>
        <taxon>Sordariomycetes</taxon>
        <taxon>Sordariomycetidae</taxon>
        <taxon>Diaporthales</taxon>
        <taxon>Cytosporaceae</taxon>
        <taxon>Cytospora</taxon>
    </lineage>
</organism>
<sequence>MASAHRFRDPTQPPSLGGPPPPPEDATAHRSSHGPNQYNTLLPEQPFWWSCIAMKAHIMSLSNASTSLRPDQPASHELDPNPIPV</sequence>
<dbReference type="EMBL" id="CM003099">
    <property type="protein sequence ID" value="KUI66927.1"/>
    <property type="molecule type" value="Genomic_DNA"/>
</dbReference>
<reference evidence="2" key="1">
    <citation type="submission" date="2014-12" db="EMBL/GenBank/DDBJ databases">
        <title>Genome Sequence of Valsa Canker Pathogens Uncovers a Specific Adaption of Colonization on Woody Bark.</title>
        <authorList>
            <person name="Yin Z."/>
            <person name="Liu H."/>
            <person name="Gao X."/>
            <person name="Li Z."/>
            <person name="Song N."/>
            <person name="Ke X."/>
            <person name="Dai Q."/>
            <person name="Wu Y."/>
            <person name="Sun Y."/>
            <person name="Xu J.-R."/>
            <person name="Kang Z.K."/>
            <person name="Wang L."/>
            <person name="Huang L."/>
        </authorList>
    </citation>
    <scope>NUCLEOTIDE SEQUENCE [LARGE SCALE GENOMIC DNA]</scope>
    <source>
        <strain evidence="2">03-8</strain>
    </source>
</reference>
<dbReference type="AlphaFoldDB" id="A0A194VSF0"/>